<dbReference type="InterPro" id="IPR001683">
    <property type="entry name" value="PX_dom"/>
</dbReference>
<reference evidence="4 5" key="1">
    <citation type="submission" date="2023-04" db="EMBL/GenBank/DDBJ databases">
        <title>Genome of Basidiobolus ranarum AG-B5.</title>
        <authorList>
            <person name="Stajich J.E."/>
            <person name="Carter-House D."/>
            <person name="Gryganskyi A."/>
        </authorList>
    </citation>
    <scope>NUCLEOTIDE SEQUENCE [LARGE SCALE GENOMIC DNA]</scope>
    <source>
        <strain evidence="4 5">AG-B5</strain>
    </source>
</reference>
<dbReference type="Proteomes" id="UP001479436">
    <property type="component" value="Unassembled WGS sequence"/>
</dbReference>
<evidence type="ECO:0000313" key="4">
    <source>
        <dbReference type="EMBL" id="KAK9761794.1"/>
    </source>
</evidence>
<dbReference type="CDD" id="cd15858">
    <property type="entry name" value="SNARE_VAM7"/>
    <property type="match status" value="1"/>
</dbReference>
<dbReference type="Pfam" id="PF00787">
    <property type="entry name" value="PX"/>
    <property type="match status" value="1"/>
</dbReference>
<dbReference type="SMART" id="SM00312">
    <property type="entry name" value="PX"/>
    <property type="match status" value="1"/>
</dbReference>
<feature type="coiled-coil region" evidence="1">
    <location>
        <begin position="328"/>
        <end position="355"/>
    </location>
</feature>
<dbReference type="Gene3D" id="3.30.1520.10">
    <property type="entry name" value="Phox-like domain"/>
    <property type="match status" value="1"/>
</dbReference>
<name>A0ABR2WJV7_9FUNG</name>
<dbReference type="PROSITE" id="PS50195">
    <property type="entry name" value="PX"/>
    <property type="match status" value="1"/>
</dbReference>
<feature type="domain" description="PX" evidence="3">
    <location>
        <begin position="2"/>
        <end position="119"/>
    </location>
</feature>
<sequence length="359" mass="41436">MVDIKAIRIKDTEERNIPSTHIVYNITVQTSVRGWSVYRRYSEFYQLHNDLLRRFPKNLPPYQLPPKTYYLFSGCRGIDFIEERREGLAKYMKAILDSTDSRWRDTLEWSTFLEIPKIKNSDLAKNFTSESWLDEVKAIQALIRENRAILLRRDVHYSQQEVAAAHNCTFQVKKGITLLNQRLVTLKTGLTYLAGTSEEIGVISEWERSRRGDKLNKILDEVSMLSKLATLGTHESPTTPPAAFISERDSLLYPRTVTKQILKTPSSSRIFGNNKTLPRDTEKTNGLDSNGLLILQQQMMQEQNTSLEQFSIILKRQLYIGVTVGQELDAHNQLLSELGQDLDRTESKLKITTKRLERI</sequence>
<evidence type="ECO:0000313" key="5">
    <source>
        <dbReference type="Proteomes" id="UP001479436"/>
    </source>
</evidence>
<evidence type="ECO:0000256" key="1">
    <source>
        <dbReference type="SAM" id="Coils"/>
    </source>
</evidence>
<dbReference type="SUPFAM" id="SSF64268">
    <property type="entry name" value="PX domain"/>
    <property type="match status" value="1"/>
</dbReference>
<dbReference type="CDD" id="cd06897">
    <property type="entry name" value="PX_SNARE"/>
    <property type="match status" value="1"/>
</dbReference>
<evidence type="ECO:0000259" key="3">
    <source>
        <dbReference type="PROSITE" id="PS50195"/>
    </source>
</evidence>
<dbReference type="EMBL" id="JASJQH010001217">
    <property type="protein sequence ID" value="KAK9761794.1"/>
    <property type="molecule type" value="Genomic_DNA"/>
</dbReference>
<dbReference type="PANTHER" id="PTHR22775">
    <property type="entry name" value="SORTING NEXIN"/>
    <property type="match status" value="1"/>
</dbReference>
<accession>A0ABR2WJV7</accession>
<comment type="caution">
    <text evidence="4">The sequence shown here is derived from an EMBL/GenBank/DDBJ whole genome shotgun (WGS) entry which is preliminary data.</text>
</comment>
<evidence type="ECO:0000259" key="2">
    <source>
        <dbReference type="PROSITE" id="PS50192"/>
    </source>
</evidence>
<gene>
    <name evidence="4" type="ORF">K7432_013044</name>
</gene>
<dbReference type="PANTHER" id="PTHR22775:SF3">
    <property type="entry name" value="SORTING NEXIN-13"/>
    <property type="match status" value="1"/>
</dbReference>
<protein>
    <recommendedName>
        <fullName evidence="6">Phox-like protein</fullName>
    </recommendedName>
</protein>
<dbReference type="InterPro" id="IPR036871">
    <property type="entry name" value="PX_dom_sf"/>
</dbReference>
<dbReference type="PROSITE" id="PS50192">
    <property type="entry name" value="T_SNARE"/>
    <property type="match status" value="1"/>
</dbReference>
<dbReference type="InterPro" id="IPR000727">
    <property type="entry name" value="T_SNARE_dom"/>
</dbReference>
<evidence type="ECO:0008006" key="6">
    <source>
        <dbReference type="Google" id="ProtNLM"/>
    </source>
</evidence>
<dbReference type="Gene3D" id="1.20.5.110">
    <property type="match status" value="1"/>
</dbReference>
<organism evidence="4 5">
    <name type="scientific">Basidiobolus ranarum</name>
    <dbReference type="NCBI Taxonomy" id="34480"/>
    <lineage>
        <taxon>Eukaryota</taxon>
        <taxon>Fungi</taxon>
        <taxon>Fungi incertae sedis</taxon>
        <taxon>Zoopagomycota</taxon>
        <taxon>Entomophthoromycotina</taxon>
        <taxon>Basidiobolomycetes</taxon>
        <taxon>Basidiobolales</taxon>
        <taxon>Basidiobolaceae</taxon>
        <taxon>Basidiobolus</taxon>
    </lineage>
</organism>
<keyword evidence="1" id="KW-0175">Coiled coil</keyword>
<proteinExistence type="predicted"/>
<feature type="domain" description="T-SNARE coiled-coil homology" evidence="2">
    <location>
        <begin position="297"/>
        <end position="359"/>
    </location>
</feature>
<dbReference type="SUPFAM" id="SSF58038">
    <property type="entry name" value="SNARE fusion complex"/>
    <property type="match status" value="1"/>
</dbReference>
<keyword evidence="5" id="KW-1185">Reference proteome</keyword>